<evidence type="ECO:0000313" key="2">
    <source>
        <dbReference type="Proteomes" id="UP001580430"/>
    </source>
</evidence>
<dbReference type="RefSeq" id="WP_375519599.1">
    <property type="nucleotide sequence ID" value="NZ_JBHIRY010000006.1"/>
</dbReference>
<dbReference type="Proteomes" id="UP001580430">
    <property type="component" value="Unassembled WGS sequence"/>
</dbReference>
<comment type="caution">
    <text evidence="1">The sequence shown here is derived from an EMBL/GenBank/DDBJ whole genome shotgun (WGS) entry which is preliminary data.</text>
</comment>
<dbReference type="EMBL" id="JBHIRY010000006">
    <property type="protein sequence ID" value="MFB5760434.1"/>
    <property type="molecule type" value="Genomic_DNA"/>
</dbReference>
<reference evidence="1 2" key="1">
    <citation type="submission" date="2024-09" db="EMBL/GenBank/DDBJ databases">
        <title>Paenibacillus zeirhizospherea sp. nov., isolated from surface of the maize (Zea mays) roots in a horticulture field, Hungary.</title>
        <authorList>
            <person name="Marton D."/>
            <person name="Farkas M."/>
            <person name="Bedics A."/>
            <person name="Toth E."/>
            <person name="Tancsics A."/>
            <person name="Boka K."/>
            <person name="Marati G."/>
            <person name="Kriszt B."/>
            <person name="Cserhati M."/>
        </authorList>
    </citation>
    <scope>NUCLEOTIDE SEQUENCE [LARGE SCALE GENOMIC DNA]</scope>
    <source>
        <strain evidence="1 2">JCM 18446</strain>
    </source>
</reference>
<proteinExistence type="predicted"/>
<gene>
    <name evidence="1" type="ORF">ACE5LO_08510</name>
</gene>
<protein>
    <submittedName>
        <fullName evidence="1">Uncharacterized protein</fullName>
    </submittedName>
</protein>
<keyword evidence="2" id="KW-1185">Reference proteome</keyword>
<evidence type="ECO:0000313" key="1">
    <source>
        <dbReference type="EMBL" id="MFB5760434.1"/>
    </source>
</evidence>
<sequence>MQIREVGEDYEETVGKIHRFRKEIDGKMPGDPVRAAKVIADIEAGCITITQMTVSNIKVK</sequence>
<name>A0ABV5BYU0_9BACL</name>
<accession>A0ABV5BYU0</accession>
<organism evidence="1 2">
    <name type="scientific">Paenibacillus medicaginis</name>
    <dbReference type="NCBI Taxonomy" id="1470560"/>
    <lineage>
        <taxon>Bacteria</taxon>
        <taxon>Bacillati</taxon>
        <taxon>Bacillota</taxon>
        <taxon>Bacilli</taxon>
        <taxon>Bacillales</taxon>
        <taxon>Paenibacillaceae</taxon>
        <taxon>Paenibacillus</taxon>
    </lineage>
</organism>